<dbReference type="Pfam" id="PF14104">
    <property type="entry name" value="DUF4277"/>
    <property type="match status" value="1"/>
</dbReference>
<keyword evidence="5" id="KW-1185">Reference proteome</keyword>
<dbReference type="Proteomes" id="UP000273022">
    <property type="component" value="Unassembled WGS sequence"/>
</dbReference>
<dbReference type="InterPro" id="IPR047654">
    <property type="entry name" value="IS1634_transpos"/>
</dbReference>
<dbReference type="GO" id="GO:0003677">
    <property type="term" value="F:DNA binding"/>
    <property type="evidence" value="ECO:0007669"/>
    <property type="project" value="InterPro"/>
</dbReference>
<dbReference type="InterPro" id="IPR012337">
    <property type="entry name" value="RNaseH-like_sf"/>
</dbReference>
<keyword evidence="1" id="KW-0812">Transmembrane</keyword>
<dbReference type="InterPro" id="IPR025457">
    <property type="entry name" value="DUF4277"/>
</dbReference>
<dbReference type="EMBL" id="QYYH01000090">
    <property type="protein sequence ID" value="RJY11039.1"/>
    <property type="molecule type" value="Genomic_DNA"/>
</dbReference>
<keyword evidence="1" id="KW-1133">Transmembrane helix</keyword>
<dbReference type="NCBIfam" id="NF033559">
    <property type="entry name" value="transpos_IS1634"/>
    <property type="match status" value="1"/>
</dbReference>
<feature type="domain" description="Transposase IS4-like" evidence="2">
    <location>
        <begin position="115"/>
        <end position="409"/>
    </location>
</feature>
<accession>A0A3A6THN0</accession>
<proteinExistence type="predicted"/>
<protein>
    <submittedName>
        <fullName evidence="4">IS1634 family transposase</fullName>
    </submittedName>
</protein>
<gene>
    <name evidence="4" type="ORF">D5R81_13615</name>
</gene>
<dbReference type="GO" id="GO:0004803">
    <property type="term" value="F:transposase activity"/>
    <property type="evidence" value="ECO:0007669"/>
    <property type="project" value="InterPro"/>
</dbReference>
<reference evidence="4 5" key="1">
    <citation type="submission" date="2018-09" db="EMBL/GenBank/DDBJ databases">
        <title>Phylogeny of the Shewanellaceae, and recommendation for two new genera, Pseudoshewanella and Parashewanella.</title>
        <authorList>
            <person name="Wang G."/>
        </authorList>
    </citation>
    <scope>NUCLEOTIDE SEQUENCE [LARGE SCALE GENOMIC DNA]</scope>
    <source>
        <strain evidence="4 5">KCTC 22492</strain>
    </source>
</reference>
<evidence type="ECO:0000259" key="3">
    <source>
        <dbReference type="Pfam" id="PF14104"/>
    </source>
</evidence>
<evidence type="ECO:0000313" key="5">
    <source>
        <dbReference type="Proteomes" id="UP000273022"/>
    </source>
</evidence>
<feature type="transmembrane region" description="Helical" evidence="1">
    <location>
        <begin position="398"/>
        <end position="415"/>
    </location>
</feature>
<evidence type="ECO:0000259" key="2">
    <source>
        <dbReference type="Pfam" id="PF01609"/>
    </source>
</evidence>
<sequence length="492" mass="56275">MIMNGLGFANRPLSLSPQFFTNLPLEHLFREGVEASHFNRHKLGRTLDQCSDFGCESLFSLVSAQACELDQVDCTFQSLDTTSHSLTGEYDVDDKNTDENVITITHGYSKAHRPDLKQVVQEVIVSQDGGIPLACKNWDGNSADTAIFKARSKALVDVFKKSPSPKYLVADSKLYHEKNAEFLTKIKFLTLVPSTISLEKSLVSNAINANQWTEIDDNYQYVVNDVEHMEIKQRWVVIYSNAANYRAKKSIVRQVERAKLRIDKELFHLQAQRFACQTDAQRALDKITKKMKYHQLAGKNVIEQKIYEGKGRPKKDAPVKRIEWQITAEIAENEDKINDAVEQKSCFVLATNIDKETLSPEELLKHYKAQSEVEKGFRFLKDPLFFVSSLFIKKPSRIDALLMVMTLSLLVYSIAQRRMRANMKKLKATIPNQINQETSNPTLRWVFQCFEGINLLQCDNEARLDGFDELREKIVKLIGGHTLKLYKIKKVT</sequence>
<dbReference type="AlphaFoldDB" id="A0A3A6THN0"/>
<dbReference type="SUPFAM" id="SSF53098">
    <property type="entry name" value="Ribonuclease H-like"/>
    <property type="match status" value="1"/>
</dbReference>
<dbReference type="PANTHER" id="PTHR34614">
    <property type="match status" value="1"/>
</dbReference>
<keyword evidence="1" id="KW-0472">Membrane</keyword>
<evidence type="ECO:0000256" key="1">
    <source>
        <dbReference type="SAM" id="Phobius"/>
    </source>
</evidence>
<evidence type="ECO:0000313" key="4">
    <source>
        <dbReference type="EMBL" id="RJY11039.1"/>
    </source>
</evidence>
<dbReference type="InterPro" id="IPR002559">
    <property type="entry name" value="Transposase_11"/>
</dbReference>
<comment type="caution">
    <text evidence="4">The sequence shown here is derived from an EMBL/GenBank/DDBJ whole genome shotgun (WGS) entry which is preliminary data.</text>
</comment>
<dbReference type="Pfam" id="PF01609">
    <property type="entry name" value="DDE_Tnp_1"/>
    <property type="match status" value="1"/>
</dbReference>
<dbReference type="PANTHER" id="PTHR34614:SF2">
    <property type="entry name" value="TRANSPOSASE IS4-LIKE DOMAIN-CONTAINING PROTEIN"/>
    <property type="match status" value="1"/>
</dbReference>
<feature type="domain" description="DUF4277" evidence="3">
    <location>
        <begin position="1"/>
        <end position="62"/>
    </location>
</feature>
<name>A0A3A6THN0_9GAMM</name>
<organism evidence="4 5">
    <name type="scientific">Parashewanella spongiae</name>
    <dbReference type="NCBI Taxonomy" id="342950"/>
    <lineage>
        <taxon>Bacteria</taxon>
        <taxon>Pseudomonadati</taxon>
        <taxon>Pseudomonadota</taxon>
        <taxon>Gammaproteobacteria</taxon>
        <taxon>Alteromonadales</taxon>
        <taxon>Shewanellaceae</taxon>
        <taxon>Parashewanella</taxon>
    </lineage>
</organism>
<dbReference type="GO" id="GO:0006313">
    <property type="term" value="P:DNA transposition"/>
    <property type="evidence" value="ECO:0007669"/>
    <property type="project" value="InterPro"/>
</dbReference>